<evidence type="ECO:0000259" key="4">
    <source>
        <dbReference type="PROSITE" id="PS50835"/>
    </source>
</evidence>
<feature type="signal peptide" evidence="3">
    <location>
        <begin position="1"/>
        <end position="23"/>
    </location>
</feature>
<dbReference type="Gene3D" id="2.60.40.10">
    <property type="entry name" value="Immunoglobulins"/>
    <property type="match status" value="1"/>
</dbReference>
<dbReference type="PROSITE" id="PS51257">
    <property type="entry name" value="PROKAR_LIPOPROTEIN"/>
    <property type="match status" value="1"/>
</dbReference>
<evidence type="ECO:0000256" key="3">
    <source>
        <dbReference type="SAM" id="SignalP"/>
    </source>
</evidence>
<dbReference type="AlphaFoldDB" id="A0A9Q1BRZ0"/>
<feature type="chain" id="PRO_5040313978" description="Ig-like domain-containing protein" evidence="3">
    <location>
        <begin position="24"/>
        <end position="469"/>
    </location>
</feature>
<dbReference type="InterPro" id="IPR013783">
    <property type="entry name" value="Ig-like_fold"/>
</dbReference>
<dbReference type="SUPFAM" id="SSF48726">
    <property type="entry name" value="Immunoglobulin"/>
    <property type="match status" value="1"/>
</dbReference>
<feature type="region of interest" description="Disordered" evidence="1">
    <location>
        <begin position="359"/>
        <end position="389"/>
    </location>
</feature>
<gene>
    <name evidence="5" type="ORF">HOLleu_24985</name>
</gene>
<keyword evidence="6" id="KW-1185">Reference proteome</keyword>
<keyword evidence="2" id="KW-0812">Transmembrane</keyword>
<keyword evidence="3" id="KW-0732">Signal</keyword>
<comment type="caution">
    <text evidence="5">The sequence shown here is derived from an EMBL/GenBank/DDBJ whole genome shotgun (WGS) entry which is preliminary data.</text>
</comment>
<accession>A0A9Q1BRZ0</accession>
<evidence type="ECO:0000256" key="2">
    <source>
        <dbReference type="SAM" id="Phobius"/>
    </source>
</evidence>
<dbReference type="InterPro" id="IPR007110">
    <property type="entry name" value="Ig-like_dom"/>
</dbReference>
<reference evidence="5" key="1">
    <citation type="submission" date="2021-10" db="EMBL/GenBank/DDBJ databases">
        <title>Tropical sea cucumber genome reveals ecological adaptation and Cuvierian tubules defense mechanism.</title>
        <authorList>
            <person name="Chen T."/>
        </authorList>
    </citation>
    <scope>NUCLEOTIDE SEQUENCE</scope>
    <source>
        <strain evidence="5">Nanhai2018</strain>
        <tissue evidence="5">Muscle</tissue>
    </source>
</reference>
<proteinExistence type="predicted"/>
<dbReference type="EMBL" id="JAIZAY010000012">
    <property type="protein sequence ID" value="KAJ8031706.1"/>
    <property type="molecule type" value="Genomic_DNA"/>
</dbReference>
<sequence>MHKVTLFTCVVVIACLCVQKTYAFCDDEFDENIEGIYGQDISLSCRTSATCNTIQWQNATTKAFISPTETPHTSINRQGRTSVLHISKVTLYNVGSYSCWCYRADRTLHGELCSVSLTAVCQARVLIDGETLIYNSSDPSPAAGYALKVTEHTTLRVECHEDALLETSCALQRDTRQHMGDITAMSFCYISCKLKRESRGISSNCTVNIFIEVQKAITVHHSTTETVPSSSDSAGNLAAKGNPLPIIIPLITVVCVLLVIAIALCVYIFSPKCSKGSRSTENSNPVYPSYNAEVLPTYEMVDKNTDANISANPTSKELGDASTDHSYTYVNTGNDGNFSDQQNVQAVESLVVTNLYSEVNKPDNSGKTNGQAAMRPSPSATQEVYSEVNKRDRVAENDFKTVSEEKKSSTGFEKVTDIQNDNQVAEQHDLSSSGHQILDYEDMDTDTDVNEFAGLYAVVDKTKNKSQQK</sequence>
<name>A0A9Q1BRZ0_HOLLE</name>
<feature type="compositionally biased region" description="Polar residues" evidence="1">
    <location>
        <begin position="359"/>
        <end position="371"/>
    </location>
</feature>
<dbReference type="PROSITE" id="PS50835">
    <property type="entry name" value="IG_LIKE"/>
    <property type="match status" value="1"/>
</dbReference>
<evidence type="ECO:0000313" key="6">
    <source>
        <dbReference type="Proteomes" id="UP001152320"/>
    </source>
</evidence>
<feature type="transmembrane region" description="Helical" evidence="2">
    <location>
        <begin position="246"/>
        <end position="269"/>
    </location>
</feature>
<feature type="domain" description="Ig-like" evidence="4">
    <location>
        <begin position="38"/>
        <end position="99"/>
    </location>
</feature>
<evidence type="ECO:0000313" key="5">
    <source>
        <dbReference type="EMBL" id="KAJ8031706.1"/>
    </source>
</evidence>
<keyword evidence="2" id="KW-1133">Transmembrane helix</keyword>
<protein>
    <recommendedName>
        <fullName evidence="4">Ig-like domain-containing protein</fullName>
    </recommendedName>
</protein>
<evidence type="ECO:0000256" key="1">
    <source>
        <dbReference type="SAM" id="MobiDB-lite"/>
    </source>
</evidence>
<keyword evidence="2" id="KW-0472">Membrane</keyword>
<dbReference type="InterPro" id="IPR036179">
    <property type="entry name" value="Ig-like_dom_sf"/>
</dbReference>
<dbReference type="Proteomes" id="UP001152320">
    <property type="component" value="Chromosome 12"/>
</dbReference>
<organism evidence="5 6">
    <name type="scientific">Holothuria leucospilota</name>
    <name type="common">Black long sea cucumber</name>
    <name type="synonym">Mertensiothuria leucospilota</name>
    <dbReference type="NCBI Taxonomy" id="206669"/>
    <lineage>
        <taxon>Eukaryota</taxon>
        <taxon>Metazoa</taxon>
        <taxon>Echinodermata</taxon>
        <taxon>Eleutherozoa</taxon>
        <taxon>Echinozoa</taxon>
        <taxon>Holothuroidea</taxon>
        <taxon>Aspidochirotacea</taxon>
        <taxon>Aspidochirotida</taxon>
        <taxon>Holothuriidae</taxon>
        <taxon>Holothuria</taxon>
    </lineage>
</organism>